<dbReference type="AlphaFoldDB" id="A0AA86TC34"/>
<evidence type="ECO:0000313" key="1">
    <source>
        <dbReference type="EMBL" id="CAJ1973636.1"/>
    </source>
</evidence>
<dbReference type="Gramene" id="rna-AYBTSS11_LOCUS25700">
    <property type="protein sequence ID" value="CAJ1973636.1"/>
    <property type="gene ID" value="gene-AYBTSS11_LOCUS25700"/>
</dbReference>
<evidence type="ECO:0000313" key="2">
    <source>
        <dbReference type="Proteomes" id="UP001189624"/>
    </source>
</evidence>
<name>A0AA86TC34_9FABA</name>
<accession>A0AA86TC34</accession>
<reference evidence="1" key="1">
    <citation type="submission" date="2023-10" db="EMBL/GenBank/DDBJ databases">
        <authorList>
            <person name="Domelevo Entfellner J.-B."/>
        </authorList>
    </citation>
    <scope>NUCLEOTIDE SEQUENCE</scope>
</reference>
<dbReference type="EMBL" id="OY731406">
    <property type="protein sequence ID" value="CAJ1973636.1"/>
    <property type="molecule type" value="Genomic_DNA"/>
</dbReference>
<protein>
    <submittedName>
        <fullName evidence="1">Uncharacterized protein</fullName>
    </submittedName>
</protein>
<sequence length="82" mass="9475">MTLQNVNKCLTLRLKSQWYLVVGSVRKIEENEEERIALLRHERMENGTCDDTDSIIIIIQGKKTLGDKVGLCRDKVDKKSKE</sequence>
<proteinExistence type="predicted"/>
<dbReference type="Proteomes" id="UP001189624">
    <property type="component" value="Chromosome 9"/>
</dbReference>
<keyword evidence="2" id="KW-1185">Reference proteome</keyword>
<organism evidence="1 2">
    <name type="scientific">Sphenostylis stenocarpa</name>
    <dbReference type="NCBI Taxonomy" id="92480"/>
    <lineage>
        <taxon>Eukaryota</taxon>
        <taxon>Viridiplantae</taxon>
        <taxon>Streptophyta</taxon>
        <taxon>Embryophyta</taxon>
        <taxon>Tracheophyta</taxon>
        <taxon>Spermatophyta</taxon>
        <taxon>Magnoliopsida</taxon>
        <taxon>eudicotyledons</taxon>
        <taxon>Gunneridae</taxon>
        <taxon>Pentapetalae</taxon>
        <taxon>rosids</taxon>
        <taxon>fabids</taxon>
        <taxon>Fabales</taxon>
        <taxon>Fabaceae</taxon>
        <taxon>Papilionoideae</taxon>
        <taxon>50 kb inversion clade</taxon>
        <taxon>NPAAA clade</taxon>
        <taxon>indigoferoid/millettioid clade</taxon>
        <taxon>Phaseoleae</taxon>
        <taxon>Sphenostylis</taxon>
    </lineage>
</organism>
<gene>
    <name evidence="1" type="ORF">AYBTSS11_LOCUS25700</name>
</gene>